<protein>
    <recommendedName>
        <fullName evidence="9">L,D-TPase catalytic domain-containing protein</fullName>
    </recommendedName>
</protein>
<dbReference type="InterPro" id="IPR005490">
    <property type="entry name" value="LD_TPept_cat_dom"/>
</dbReference>
<feature type="compositionally biased region" description="Low complexity" evidence="7">
    <location>
        <begin position="495"/>
        <end position="549"/>
    </location>
</feature>
<dbReference type="CDD" id="cd16913">
    <property type="entry name" value="YkuD_like"/>
    <property type="match status" value="1"/>
</dbReference>
<dbReference type="OrthoDB" id="3176960at2"/>
<dbReference type="Gene3D" id="2.40.440.10">
    <property type="entry name" value="L,D-transpeptidase catalytic domain-like"/>
    <property type="match status" value="1"/>
</dbReference>
<sequence>MEKQEQRSRKKKPFGALGFSVVGGGIVAVALIAAFAYIQVGRSYEKTFFPNTIINGMDVSKKSVMDVKKMIALTIDGYKLTLQERGGTSEEIKGMDIGLEAVFDGKLESILGEQKPLSWAKHLKTPQSFEIGTMIQFDQNKFDSVVSKLSCLIENNEDKAQDASISDYVSGQGYQVVAAKEGKELNPEKVKSEISNAVIDLKPELSLDEAGAYISPKVPTNDPGLVSKVQTMNQYANTTITYKFGEEKKSLNGDTISKWIKTDESGKVYLDSKSVSEFVKDLATKYDTAYKAKTFTTSSGQPVKITGGSYGWKINQGAEADELAELIRSGNSQVREPIYKQKAASRGAQDYGNTYVEINLTAQHIYYYKDGKLVVESDFVSGNESKGWSTPAGVYALTYKERDATLKGENYRTPVAYWMPFNGNIGLHDAKWRSTFGGSIYKTSGSHGCINLPPAVAKTIFENINAGIPVLCYHLPGTESLTTSNGTGKKDETKAPVQPTTQATTQPTTAAHTTAPTTAAPTTSAPTTAPQPTTSVVTSPTQTTQASSPNPFDDEAGPGVSKSTGKKKVGPGM</sequence>
<comment type="pathway">
    <text evidence="1 6">Cell wall biogenesis; peptidoglycan biosynthesis.</text>
</comment>
<name>A0A419SZP3_9FIRM</name>
<accession>A0A419SZP3</accession>
<feature type="active site" description="Proton donor/acceptor" evidence="6">
    <location>
        <position position="428"/>
    </location>
</feature>
<dbReference type="InterPro" id="IPR038063">
    <property type="entry name" value="Transpep_catalytic_dom"/>
</dbReference>
<reference evidence="10 11" key="1">
    <citation type="submission" date="2016-08" db="EMBL/GenBank/DDBJ databases">
        <title>A new outlook on sporulation: Clostridium algidixylanolyticum.</title>
        <authorList>
            <person name="Poppleton D.I."/>
            <person name="Gribaldo S."/>
        </authorList>
    </citation>
    <scope>NUCLEOTIDE SEQUENCE [LARGE SCALE GENOMIC DNA]</scope>
    <source>
        <strain evidence="10 11">SPL73</strain>
    </source>
</reference>
<dbReference type="GO" id="GO:0008360">
    <property type="term" value="P:regulation of cell shape"/>
    <property type="evidence" value="ECO:0007669"/>
    <property type="project" value="UniProtKB-UniRule"/>
</dbReference>
<dbReference type="EMBL" id="MCIA01000030">
    <property type="protein sequence ID" value="RKD30747.1"/>
    <property type="molecule type" value="Genomic_DNA"/>
</dbReference>
<dbReference type="GO" id="GO:0071555">
    <property type="term" value="P:cell wall organization"/>
    <property type="evidence" value="ECO:0007669"/>
    <property type="project" value="UniProtKB-UniRule"/>
</dbReference>
<keyword evidence="3 6" id="KW-0133">Cell shape</keyword>
<dbReference type="Gene3D" id="3.10.20.800">
    <property type="match status" value="1"/>
</dbReference>
<feature type="active site" description="Nucleophile" evidence="6">
    <location>
        <position position="449"/>
    </location>
</feature>
<comment type="caution">
    <text evidence="10">The sequence shown here is derived from an EMBL/GenBank/DDBJ whole genome shotgun (WGS) entry which is preliminary data.</text>
</comment>
<proteinExistence type="predicted"/>
<dbReference type="InterPro" id="IPR038054">
    <property type="entry name" value="LD_TPept-like_central_sf"/>
</dbReference>
<dbReference type="GO" id="GO:0071972">
    <property type="term" value="F:peptidoglycan L,D-transpeptidase activity"/>
    <property type="evidence" value="ECO:0007669"/>
    <property type="project" value="TreeGrafter"/>
</dbReference>
<evidence type="ECO:0000313" key="11">
    <source>
        <dbReference type="Proteomes" id="UP000284277"/>
    </source>
</evidence>
<feature type="domain" description="L,D-TPase catalytic" evidence="9">
    <location>
        <begin position="354"/>
        <end position="473"/>
    </location>
</feature>
<evidence type="ECO:0000256" key="6">
    <source>
        <dbReference type="PROSITE-ProRule" id="PRU01373"/>
    </source>
</evidence>
<dbReference type="PANTHER" id="PTHR30582:SF33">
    <property type="entry name" value="EXPORTED PROTEIN"/>
    <property type="match status" value="1"/>
</dbReference>
<dbReference type="PANTHER" id="PTHR30582">
    <property type="entry name" value="L,D-TRANSPEPTIDASE"/>
    <property type="match status" value="1"/>
</dbReference>
<dbReference type="UniPathway" id="UPA00219"/>
<dbReference type="InterPro" id="IPR050979">
    <property type="entry name" value="LD-transpeptidase"/>
</dbReference>
<keyword evidence="2" id="KW-0808">Transferase</keyword>
<evidence type="ECO:0000256" key="2">
    <source>
        <dbReference type="ARBA" id="ARBA00022679"/>
    </source>
</evidence>
<dbReference type="Proteomes" id="UP000284277">
    <property type="component" value="Unassembled WGS sequence"/>
</dbReference>
<keyword evidence="11" id="KW-1185">Reference proteome</keyword>
<evidence type="ECO:0000256" key="7">
    <source>
        <dbReference type="SAM" id="MobiDB-lite"/>
    </source>
</evidence>
<evidence type="ECO:0000256" key="4">
    <source>
        <dbReference type="ARBA" id="ARBA00022984"/>
    </source>
</evidence>
<evidence type="ECO:0000259" key="9">
    <source>
        <dbReference type="PROSITE" id="PS52029"/>
    </source>
</evidence>
<dbReference type="SUPFAM" id="SSF143985">
    <property type="entry name" value="L,D-transpeptidase pre-catalytic domain-like"/>
    <property type="match status" value="1"/>
</dbReference>
<keyword evidence="8" id="KW-1133">Transmembrane helix</keyword>
<feature type="transmembrane region" description="Helical" evidence="8">
    <location>
        <begin position="14"/>
        <end position="38"/>
    </location>
</feature>
<dbReference type="AlphaFoldDB" id="A0A419SZP3"/>
<dbReference type="GO" id="GO:0005576">
    <property type="term" value="C:extracellular region"/>
    <property type="evidence" value="ECO:0007669"/>
    <property type="project" value="TreeGrafter"/>
</dbReference>
<evidence type="ECO:0000313" key="10">
    <source>
        <dbReference type="EMBL" id="RKD30747.1"/>
    </source>
</evidence>
<feature type="compositionally biased region" description="Basic residues" evidence="7">
    <location>
        <begin position="564"/>
        <end position="573"/>
    </location>
</feature>
<keyword evidence="8" id="KW-0812">Transmembrane</keyword>
<dbReference type="Pfam" id="PF12229">
    <property type="entry name" value="PG_binding_4"/>
    <property type="match status" value="1"/>
</dbReference>
<dbReference type="Pfam" id="PF03734">
    <property type="entry name" value="YkuD"/>
    <property type="match status" value="1"/>
</dbReference>
<dbReference type="GO" id="GO:0016740">
    <property type="term" value="F:transferase activity"/>
    <property type="evidence" value="ECO:0007669"/>
    <property type="project" value="UniProtKB-KW"/>
</dbReference>
<evidence type="ECO:0000256" key="3">
    <source>
        <dbReference type="ARBA" id="ARBA00022960"/>
    </source>
</evidence>
<dbReference type="RefSeq" id="WP_120197536.1">
    <property type="nucleotide sequence ID" value="NZ_MCIA01000030.1"/>
</dbReference>
<dbReference type="SUPFAM" id="SSF141523">
    <property type="entry name" value="L,D-transpeptidase catalytic domain-like"/>
    <property type="match status" value="1"/>
</dbReference>
<organism evidence="10 11">
    <name type="scientific">Lacrimispora algidixylanolytica</name>
    <dbReference type="NCBI Taxonomy" id="94868"/>
    <lineage>
        <taxon>Bacteria</taxon>
        <taxon>Bacillati</taxon>
        <taxon>Bacillota</taxon>
        <taxon>Clostridia</taxon>
        <taxon>Lachnospirales</taxon>
        <taxon>Lachnospiraceae</taxon>
        <taxon>Lacrimispora</taxon>
    </lineage>
</organism>
<keyword evidence="5 6" id="KW-0961">Cell wall biogenesis/degradation</keyword>
<evidence type="ECO:0000256" key="1">
    <source>
        <dbReference type="ARBA" id="ARBA00004752"/>
    </source>
</evidence>
<evidence type="ECO:0000256" key="5">
    <source>
        <dbReference type="ARBA" id="ARBA00023316"/>
    </source>
</evidence>
<dbReference type="GO" id="GO:0018104">
    <property type="term" value="P:peptidoglycan-protein cross-linking"/>
    <property type="evidence" value="ECO:0007669"/>
    <property type="project" value="TreeGrafter"/>
</dbReference>
<dbReference type="PROSITE" id="PS52029">
    <property type="entry name" value="LD_TPASE"/>
    <property type="match status" value="1"/>
</dbReference>
<keyword evidence="8" id="KW-0472">Membrane</keyword>
<keyword evidence="4 6" id="KW-0573">Peptidoglycan synthesis</keyword>
<feature type="region of interest" description="Disordered" evidence="7">
    <location>
        <begin position="482"/>
        <end position="573"/>
    </location>
</feature>
<gene>
    <name evidence="10" type="ORF">BET01_05360</name>
</gene>
<dbReference type="InterPro" id="IPR022029">
    <property type="entry name" value="YoaR-like_PG-bd"/>
</dbReference>
<evidence type="ECO:0000256" key="8">
    <source>
        <dbReference type="SAM" id="Phobius"/>
    </source>
</evidence>